<feature type="chain" id="PRO_5021999915" evidence="2">
    <location>
        <begin position="33"/>
        <end position="362"/>
    </location>
</feature>
<name>A0A512MGG1_9BACT</name>
<feature type="region of interest" description="Disordered" evidence="1">
    <location>
        <begin position="334"/>
        <end position="362"/>
    </location>
</feature>
<feature type="region of interest" description="Disordered" evidence="1">
    <location>
        <begin position="33"/>
        <end position="52"/>
    </location>
</feature>
<proteinExistence type="predicted"/>
<feature type="compositionally biased region" description="Low complexity" evidence="1">
    <location>
        <begin position="337"/>
        <end position="349"/>
    </location>
</feature>
<comment type="caution">
    <text evidence="3">The sequence shown here is derived from an EMBL/GenBank/DDBJ whole genome shotgun (WGS) entry which is preliminary data.</text>
</comment>
<feature type="compositionally biased region" description="Low complexity" evidence="1">
    <location>
        <begin position="33"/>
        <end position="49"/>
    </location>
</feature>
<evidence type="ECO:0000256" key="1">
    <source>
        <dbReference type="SAM" id="MobiDB-lite"/>
    </source>
</evidence>
<feature type="compositionally biased region" description="Basic and acidic residues" evidence="1">
    <location>
        <begin position="114"/>
        <end position="136"/>
    </location>
</feature>
<sequence length="362" mass="39805">MRLKNTFPFPTFMKPTLLLTLLSGAALFQAQAQTPTPATAPAAETTPAAEKPKLTEAQVNNVLSQLKDLEKAILNQRGTTLSSILAKLNDAVASDQSAIKFFTDCDVLVNSERKEASKAEARQRAEMVERNMERKSKAGASADDEEGDTALALRFGLRYLILTLEAHEAKDEDFKKMVPKLQAYITDLVASAPKLKGRAMNTLNRVCGGNSPVIQAFELDRYLTRPHWNRNPTDFGGMYNQTLLFVAKTESPESMATLWDSRINNEAAFRKEQMAEPEYLLWVKNEVPALRWERATFLYDDGPSAIAGMADMLKVIKEFPAHADAPSWVQQLRTSVNASSATPATSDPSATPPPTPNTAGTN</sequence>
<reference evidence="3 4" key="1">
    <citation type="submission" date="2019-07" db="EMBL/GenBank/DDBJ databases">
        <title>Whole genome shotgun sequence of Brevifollis gellanilyticus NBRC 108608.</title>
        <authorList>
            <person name="Hosoyama A."/>
            <person name="Uohara A."/>
            <person name="Ohji S."/>
            <person name="Ichikawa N."/>
        </authorList>
    </citation>
    <scope>NUCLEOTIDE SEQUENCE [LARGE SCALE GENOMIC DNA]</scope>
    <source>
        <strain evidence="3 4">NBRC 108608</strain>
    </source>
</reference>
<feature type="region of interest" description="Disordered" evidence="1">
    <location>
        <begin position="114"/>
        <end position="143"/>
    </location>
</feature>
<feature type="signal peptide" evidence="2">
    <location>
        <begin position="1"/>
        <end position="32"/>
    </location>
</feature>
<keyword evidence="4" id="KW-1185">Reference proteome</keyword>
<dbReference type="AlphaFoldDB" id="A0A512MGG1"/>
<accession>A0A512MGG1</accession>
<evidence type="ECO:0000256" key="2">
    <source>
        <dbReference type="SAM" id="SignalP"/>
    </source>
</evidence>
<dbReference type="Proteomes" id="UP000321577">
    <property type="component" value="Unassembled WGS sequence"/>
</dbReference>
<protein>
    <submittedName>
        <fullName evidence="3">Uncharacterized protein</fullName>
    </submittedName>
</protein>
<dbReference type="EMBL" id="BKAG01000060">
    <property type="protein sequence ID" value="GEP45830.1"/>
    <property type="molecule type" value="Genomic_DNA"/>
</dbReference>
<evidence type="ECO:0000313" key="4">
    <source>
        <dbReference type="Proteomes" id="UP000321577"/>
    </source>
</evidence>
<organism evidence="3 4">
    <name type="scientific">Brevifollis gellanilyticus</name>
    <dbReference type="NCBI Taxonomy" id="748831"/>
    <lineage>
        <taxon>Bacteria</taxon>
        <taxon>Pseudomonadati</taxon>
        <taxon>Verrucomicrobiota</taxon>
        <taxon>Verrucomicrobiia</taxon>
        <taxon>Verrucomicrobiales</taxon>
        <taxon>Verrucomicrobiaceae</taxon>
    </lineage>
</organism>
<evidence type="ECO:0000313" key="3">
    <source>
        <dbReference type="EMBL" id="GEP45830.1"/>
    </source>
</evidence>
<gene>
    <name evidence="3" type="ORF">BGE01nite_51210</name>
</gene>
<keyword evidence="2" id="KW-0732">Signal</keyword>